<reference evidence="2" key="1">
    <citation type="journal article" date="2023" name="Int. J. Syst. Evol. Microbiol.">
        <title>&lt;i&gt;Shewanella septentrionalis&lt;/i&gt; sp. nov. and &lt;i&gt;Shewanella holmiensis&lt;/i&gt; sp. nov., isolated from Baltic Sea water and sediments.</title>
        <authorList>
            <person name="Martin-Rodriguez A.J."/>
            <person name="Thorell K."/>
            <person name="Joffre E."/>
            <person name="Jensie-Markopoulos S."/>
            <person name="Moore E.R.B."/>
            <person name="Sjoling A."/>
        </authorList>
    </citation>
    <scope>NUCLEOTIDE SEQUENCE</scope>
    <source>
        <strain evidence="2">SP1W3</strain>
    </source>
</reference>
<protein>
    <submittedName>
        <fullName evidence="2">GTPase domain-containing protein</fullName>
    </submittedName>
</protein>
<dbReference type="InterPro" id="IPR045528">
    <property type="entry name" value="DO-GTPase2"/>
</dbReference>
<dbReference type="Gene3D" id="3.40.50.300">
    <property type="entry name" value="P-loop containing nucleotide triphosphate hydrolases"/>
    <property type="match status" value="1"/>
</dbReference>
<dbReference type="InterPro" id="IPR027417">
    <property type="entry name" value="P-loop_NTPase"/>
</dbReference>
<name>A0A9X2WYP0_9GAMM</name>
<dbReference type="SUPFAM" id="SSF52540">
    <property type="entry name" value="P-loop containing nucleoside triphosphate hydrolases"/>
    <property type="match status" value="1"/>
</dbReference>
<evidence type="ECO:0000313" key="2">
    <source>
        <dbReference type="EMBL" id="MCT7947813.1"/>
    </source>
</evidence>
<feature type="domain" description="Double-GTPase 2" evidence="1">
    <location>
        <begin position="61"/>
        <end position="287"/>
    </location>
</feature>
<keyword evidence="3" id="KW-1185">Reference proteome</keyword>
<dbReference type="CDD" id="cd00882">
    <property type="entry name" value="Ras_like_GTPase"/>
    <property type="match status" value="1"/>
</dbReference>
<dbReference type="Pfam" id="PF19993">
    <property type="entry name" value="DO-GTPase2"/>
    <property type="match status" value="1"/>
</dbReference>
<dbReference type="Proteomes" id="UP001155604">
    <property type="component" value="Unassembled WGS sequence"/>
</dbReference>
<dbReference type="RefSeq" id="WP_261273913.1">
    <property type="nucleotide sequence ID" value="NZ_JAMTCC010000056.1"/>
</dbReference>
<proteinExistence type="predicted"/>
<evidence type="ECO:0000313" key="3">
    <source>
        <dbReference type="Proteomes" id="UP001155604"/>
    </source>
</evidence>
<dbReference type="EMBL" id="JAMTCC010000056">
    <property type="protein sequence ID" value="MCT7947813.1"/>
    <property type="molecule type" value="Genomic_DNA"/>
</dbReference>
<gene>
    <name evidence="2" type="ORF">NE536_20910</name>
</gene>
<evidence type="ECO:0000259" key="1">
    <source>
        <dbReference type="Pfam" id="PF19993"/>
    </source>
</evidence>
<organism evidence="2 3">
    <name type="scientific">Shewanella septentrionalis</name>
    <dbReference type="NCBI Taxonomy" id="2952223"/>
    <lineage>
        <taxon>Bacteria</taxon>
        <taxon>Pseudomonadati</taxon>
        <taxon>Pseudomonadota</taxon>
        <taxon>Gammaproteobacteria</taxon>
        <taxon>Alteromonadales</taxon>
        <taxon>Shewanellaceae</taxon>
        <taxon>Shewanella</taxon>
    </lineage>
</organism>
<comment type="caution">
    <text evidence="2">The sequence shown here is derived from an EMBL/GenBank/DDBJ whole genome shotgun (WGS) entry which is preliminary data.</text>
</comment>
<dbReference type="AlphaFoldDB" id="A0A9X2WYP0"/>
<accession>A0A9X2WYP0</accession>
<sequence>MSVINSSDDAIDHEEEDLDVFETTQSQSESSQDSLLTKLPSSMLLTVADADSFLRWRDATIIAVIGERNGGKTTLLTEIYNQFLRGSYADTSFCHSRTLLGFEEKSFPSRADSRLTRPDTPRTSVQDGLRFFHLAVLDKIDFKRRDLLITERAGETYREVRDNPESAEELLEIRKAAYIVFILDGERVADFRRRAEAFSSVRGMIKSVIETQNIENKIEIQLVTTKCDLFESDQKHRIILALETFEQQLAEMLSVKCNFKAHRTIARNPKLGVRTTEGLDVLLRSWLNMAKPKLKSEINVPLLESEFDKLFFRRESK</sequence>